<dbReference type="InterPro" id="IPR007460">
    <property type="entry name" value="BrnT_toxin"/>
</dbReference>
<reference evidence="2 3" key="1">
    <citation type="submission" date="2005-08" db="EMBL/GenBank/DDBJ databases">
        <title>Complete sequence of plasmid 1 of Synechococcus elongatus PCC 7942.</title>
        <authorList>
            <consortium name="US DOE Joint Genome Institute"/>
            <person name="Copeland A."/>
            <person name="Lucas S."/>
            <person name="Lapidus A."/>
            <person name="Barry K."/>
            <person name="Detter J.C."/>
            <person name="Glavina T."/>
            <person name="Hammon N."/>
            <person name="Israni S."/>
            <person name="Pitluck S."/>
            <person name="Schmutz J."/>
            <person name="Larimer F."/>
            <person name="Land M."/>
            <person name="Kyrpides N."/>
            <person name="Lykidis A."/>
            <person name="Richardson P."/>
        </authorList>
    </citation>
    <scope>NUCLEOTIDE SEQUENCE [LARGE SCALE GENOMIC DNA]</scope>
    <source>
        <strain evidence="3">ATCC 33912 / PCC 7942 / FACHB-805</strain>
        <strain evidence="2">PCC 7942</strain>
        <plasmid evidence="2">1</plasmid>
        <plasmid evidence="3">pANL</plasmid>
    </source>
</reference>
<geneLocation type="plasmid" evidence="1 3">
    <name>pANL</name>
</geneLocation>
<dbReference type="Gene3D" id="3.10.450.530">
    <property type="entry name" value="Ribonuclease toxin, BrnT, of type II toxin-antitoxin system"/>
    <property type="match status" value="1"/>
</dbReference>
<geneLocation type="plasmid" evidence="2">
    <name>1</name>
</geneLocation>
<gene>
    <name evidence="2" type="ordered locus">Synpcc7942_B2638</name>
    <name evidence="1" type="ORF">anL11</name>
</gene>
<evidence type="ECO:0000313" key="3">
    <source>
        <dbReference type="Proteomes" id="UP000889800"/>
    </source>
</evidence>
<dbReference type="EMBL" id="AF441790">
    <property type="protein sequence ID" value="AAM81142.2"/>
    <property type="molecule type" value="Genomic_DNA"/>
</dbReference>
<accession>Q8KUW2</accession>
<dbReference type="AlphaFoldDB" id="Q8KUW2"/>
<protein>
    <submittedName>
        <fullName evidence="1">ANL11</fullName>
    </submittedName>
</protein>
<reference evidence="1" key="2">
    <citation type="journal article" date="2008" name="Plasmid">
        <title>The complete sequence and functional analysis of pANL, the large plasmid of the unicellular freshwater cyanobacterium Synechococcus elongatus PCC 7942.</title>
        <authorList>
            <person name="Chen Y."/>
            <person name="Kay Holtman C."/>
            <person name="Magnuson R.D."/>
            <person name="Youderian P.A."/>
            <person name="Golden S.S."/>
        </authorList>
    </citation>
    <scope>NUCLEOTIDE SEQUENCE</scope>
    <source>
        <strain evidence="1">PCC 7942</strain>
        <plasmid evidence="1">pANL</plasmid>
    </source>
</reference>
<dbReference type="HOGENOM" id="CLU_149290_2_0_3"/>
<name>Q8KUW2_SYNE7</name>
<dbReference type="eggNOG" id="COG2929">
    <property type="taxonomic scope" value="Bacteria"/>
</dbReference>
<dbReference type="KEGG" id="syf:Synpcc7942_B2638"/>
<dbReference type="OrthoDB" id="428036at2"/>
<keyword evidence="3" id="KW-1185">Reference proteome</keyword>
<sequence>MEQYEWDEQKRLSNLNKHGLDFRAAALVLANRYRFDITTERNQEQRIQAFAYVMQVLAVLTVVYRPGKIPRIISFRPASRTEREIYYEWLETNPHDA</sequence>
<organism evidence="1">
    <name type="scientific">Synechococcus elongatus (strain ATCC 33912 / PCC 7942 / FACHB-805)</name>
    <name type="common">Anacystis nidulans R2</name>
    <dbReference type="NCBI Taxonomy" id="1140"/>
    <lineage>
        <taxon>Bacteria</taxon>
        <taxon>Bacillati</taxon>
        <taxon>Cyanobacteriota</taxon>
        <taxon>Cyanophyceae</taxon>
        <taxon>Synechococcales</taxon>
        <taxon>Synechococcaceae</taxon>
        <taxon>Synechococcus</taxon>
    </lineage>
</organism>
<dbReference type="RefSeq" id="WP_011055129.1">
    <property type="nucleotide sequence ID" value="NC_004073.2"/>
</dbReference>
<evidence type="ECO:0000313" key="1">
    <source>
        <dbReference type="EMBL" id="AAM81142.2"/>
    </source>
</evidence>
<dbReference type="Proteomes" id="UP000889800">
    <property type="component" value="Plasmid pANL"/>
</dbReference>
<dbReference type="GeneID" id="72431553"/>
<dbReference type="EMBL" id="CP000101">
    <property type="protein sequence ID" value="ABB58667.1"/>
    <property type="molecule type" value="Genomic_DNA"/>
</dbReference>
<evidence type="ECO:0000313" key="2">
    <source>
        <dbReference type="EMBL" id="ABB58667.1"/>
    </source>
</evidence>
<dbReference type="InterPro" id="IPR038573">
    <property type="entry name" value="BrnT_sf"/>
</dbReference>
<accession>Q31JU0</accession>
<dbReference type="Pfam" id="PF04365">
    <property type="entry name" value="BrnT_toxin"/>
    <property type="match status" value="1"/>
</dbReference>
<keyword evidence="1" id="KW-0614">Plasmid</keyword>
<dbReference type="PaxDb" id="1140-Synpcc7942_B2638"/>
<proteinExistence type="predicted"/>